<dbReference type="RefSeq" id="WP_211421422.1">
    <property type="nucleotide sequence ID" value="NZ_CP072642.1"/>
</dbReference>
<keyword evidence="10" id="KW-1185">Reference proteome</keyword>
<evidence type="ECO:0000256" key="7">
    <source>
        <dbReference type="RuleBase" id="RU365095"/>
    </source>
</evidence>
<name>A0ABX8AWD1_9BACT</name>
<dbReference type="InterPro" id="IPR006148">
    <property type="entry name" value="Glc/Gal-6P_isomerase"/>
</dbReference>
<comment type="pathway">
    <text evidence="3 7">Carbohydrate degradation; pentose phosphate pathway; D-ribulose 5-phosphate from D-glucose 6-phosphate (oxidative stage): step 2/3.</text>
</comment>
<dbReference type="Proteomes" id="UP000677668">
    <property type="component" value="Chromosome 1"/>
</dbReference>
<dbReference type="PANTHER" id="PTHR11054:SF0">
    <property type="entry name" value="6-PHOSPHOGLUCONOLACTONASE"/>
    <property type="match status" value="1"/>
</dbReference>
<dbReference type="GO" id="GO:0017057">
    <property type="term" value="F:6-phosphogluconolactonase activity"/>
    <property type="evidence" value="ECO:0007669"/>
    <property type="project" value="UniProtKB-EC"/>
</dbReference>
<dbReference type="PANTHER" id="PTHR11054">
    <property type="entry name" value="6-PHOSPHOGLUCONOLACTONASE"/>
    <property type="match status" value="1"/>
</dbReference>
<dbReference type="InterPro" id="IPR039104">
    <property type="entry name" value="6PGL"/>
</dbReference>
<dbReference type="InterPro" id="IPR037171">
    <property type="entry name" value="NagB/RpiA_transferase-like"/>
</dbReference>
<feature type="domain" description="Glucosamine/galactosamine-6-phosphate isomerase" evidence="8">
    <location>
        <begin position="15"/>
        <end position="236"/>
    </location>
</feature>
<evidence type="ECO:0000256" key="1">
    <source>
        <dbReference type="ARBA" id="ARBA00000832"/>
    </source>
</evidence>
<comment type="similarity">
    <text evidence="4 7">Belongs to the glucosamine/galactosamine-6-phosphate isomerase family. 6-phosphogluconolactonase subfamily.</text>
</comment>
<dbReference type="SUPFAM" id="SSF100950">
    <property type="entry name" value="NagB/RpiA/CoA transferase-like"/>
    <property type="match status" value="1"/>
</dbReference>
<proteinExistence type="inferred from homology"/>
<evidence type="ECO:0000256" key="2">
    <source>
        <dbReference type="ARBA" id="ARBA00002681"/>
    </source>
</evidence>
<evidence type="ECO:0000256" key="6">
    <source>
        <dbReference type="ARBA" id="ARBA00020337"/>
    </source>
</evidence>
<dbReference type="EMBL" id="CP072642">
    <property type="protein sequence ID" value="QUV92997.1"/>
    <property type="molecule type" value="Genomic_DNA"/>
</dbReference>
<comment type="function">
    <text evidence="2 7">Hydrolysis of 6-phosphogluconolactone to 6-phosphogluconate.</text>
</comment>
<evidence type="ECO:0000313" key="9">
    <source>
        <dbReference type="EMBL" id="QUV92997.1"/>
    </source>
</evidence>
<comment type="catalytic activity">
    <reaction evidence="1 7">
        <text>6-phospho-D-glucono-1,5-lactone + H2O = 6-phospho-D-gluconate + H(+)</text>
        <dbReference type="Rhea" id="RHEA:12556"/>
        <dbReference type="ChEBI" id="CHEBI:15377"/>
        <dbReference type="ChEBI" id="CHEBI:15378"/>
        <dbReference type="ChEBI" id="CHEBI:57955"/>
        <dbReference type="ChEBI" id="CHEBI:58759"/>
        <dbReference type="EC" id="3.1.1.31"/>
    </reaction>
</comment>
<sequence>MPSSTDHRVILVFPTAEDLARQAATSFVKQAAAAIAARGRFSVALSGGTTPRIVFRFLARPELASQVDWSRVHVFWGDERAVPPDDPESNFRLAQEHLLQPLGLAPENIHRVEGELPPAEAAARYDAHLTAFFGAEPRRFDLIHLGMGEDGHTASLFPHTAALDDPEARVVANEVPQRQTTRITFTAALINAARAVEFFVTGAGKAGVLREVLLGAEQKHLYPSQMICPTDGTLTWFVTADAAAQLPADLLRHA</sequence>
<dbReference type="EC" id="3.1.1.31" evidence="5 7"/>
<dbReference type="Pfam" id="PF01182">
    <property type="entry name" value="Glucosamine_iso"/>
    <property type="match status" value="1"/>
</dbReference>
<keyword evidence="7 9" id="KW-0378">Hydrolase</keyword>
<evidence type="ECO:0000256" key="5">
    <source>
        <dbReference type="ARBA" id="ARBA00013198"/>
    </source>
</evidence>
<evidence type="ECO:0000259" key="8">
    <source>
        <dbReference type="Pfam" id="PF01182"/>
    </source>
</evidence>
<evidence type="ECO:0000256" key="4">
    <source>
        <dbReference type="ARBA" id="ARBA00010662"/>
    </source>
</evidence>
<dbReference type="InterPro" id="IPR005900">
    <property type="entry name" value="6-phosphogluconolactonase_DevB"/>
</dbReference>
<dbReference type="NCBIfam" id="TIGR01198">
    <property type="entry name" value="pgl"/>
    <property type="match status" value="1"/>
</dbReference>
<dbReference type="Gene3D" id="3.40.50.1360">
    <property type="match status" value="1"/>
</dbReference>
<evidence type="ECO:0000313" key="10">
    <source>
        <dbReference type="Proteomes" id="UP000677668"/>
    </source>
</evidence>
<protein>
    <recommendedName>
        <fullName evidence="6 7">6-phosphogluconolactonase</fullName>
        <shortName evidence="7">6PGL</shortName>
        <ecNumber evidence="5 7">3.1.1.31</ecNumber>
    </recommendedName>
</protein>
<organism evidence="9 10">
    <name type="scientific">Chloracidobacterium sp. N</name>
    <dbReference type="NCBI Taxonomy" id="2821540"/>
    <lineage>
        <taxon>Bacteria</taxon>
        <taxon>Pseudomonadati</taxon>
        <taxon>Acidobacteriota</taxon>
        <taxon>Terriglobia</taxon>
        <taxon>Terriglobales</taxon>
        <taxon>Acidobacteriaceae</taxon>
        <taxon>Chloracidobacterium</taxon>
        <taxon>Chloracidobacterium aggregatum</taxon>
    </lineage>
</organism>
<accession>A0ABX8AWD1</accession>
<dbReference type="CDD" id="cd01400">
    <property type="entry name" value="6PGL"/>
    <property type="match status" value="1"/>
</dbReference>
<reference evidence="9 10" key="1">
    <citation type="submission" date="2021-03" db="EMBL/GenBank/DDBJ databases">
        <title>Genomic and phenotypic characterization of Chloracidobacterium isolates provides evidence for multiple species.</title>
        <authorList>
            <person name="Saini M.K."/>
            <person name="Costas A.M.G."/>
            <person name="Tank M."/>
            <person name="Bryant D.A."/>
        </authorList>
    </citation>
    <scope>NUCLEOTIDE SEQUENCE [LARGE SCALE GENOMIC DNA]</scope>
    <source>
        <strain evidence="9 10">N</strain>
    </source>
</reference>
<evidence type="ECO:0000256" key="3">
    <source>
        <dbReference type="ARBA" id="ARBA00004961"/>
    </source>
</evidence>
<gene>
    <name evidence="7 9" type="primary">pgl</name>
    <name evidence="9" type="ORF">J8C05_06295</name>
</gene>